<evidence type="ECO:0000313" key="2">
    <source>
        <dbReference type="Proteomes" id="UP001163223"/>
    </source>
</evidence>
<sequence>MAGVDLRNVTLPIGLLRHALFDDLGPAWLRLDGKTEYQRAMYPDFVAKAAGMSWFLAGSTSAKFKLVKVPAGYATVASGFDGAAGTLIGSDSVTLLAAHLPEHAHDYQDNQASVKPNVSGLLASLLTTSPGIVTADVKRTTAKAGSAAPTPVPIKPPGFVAHLFVFAGRPRG</sequence>
<dbReference type="Proteomes" id="UP001163223">
    <property type="component" value="Chromosome"/>
</dbReference>
<accession>A0ACD4NK77</accession>
<gene>
    <name evidence="1" type="ORF">OXU80_20105</name>
</gene>
<organism evidence="1 2">
    <name type="scientific">Antarcticirhabdus aurantiaca</name>
    <dbReference type="NCBI Taxonomy" id="2606717"/>
    <lineage>
        <taxon>Bacteria</taxon>
        <taxon>Pseudomonadati</taxon>
        <taxon>Pseudomonadota</taxon>
        <taxon>Alphaproteobacteria</taxon>
        <taxon>Hyphomicrobiales</taxon>
        <taxon>Aurantimonadaceae</taxon>
        <taxon>Antarcticirhabdus</taxon>
    </lineage>
</organism>
<keyword evidence="2" id="KW-1185">Reference proteome</keyword>
<evidence type="ECO:0000313" key="1">
    <source>
        <dbReference type="EMBL" id="WAJ27137.1"/>
    </source>
</evidence>
<protein>
    <submittedName>
        <fullName evidence="1">Uncharacterized protein</fullName>
    </submittedName>
</protein>
<dbReference type="EMBL" id="CP113520">
    <property type="protein sequence ID" value="WAJ27137.1"/>
    <property type="molecule type" value="Genomic_DNA"/>
</dbReference>
<reference evidence="1" key="1">
    <citation type="submission" date="2022-11" db="EMBL/GenBank/DDBJ databases">
        <title>beta-Carotene-producing bacterium, Jeongeuplla avenae sp. nov., alleviates the salt stress of Arabidopsis seedlings.</title>
        <authorList>
            <person name="Jiang L."/>
            <person name="Lee J."/>
        </authorList>
    </citation>
    <scope>NUCLEOTIDE SEQUENCE</scope>
    <source>
        <strain evidence="1">DY_R2A_6</strain>
    </source>
</reference>
<name>A0ACD4NK77_9HYPH</name>
<proteinExistence type="predicted"/>